<keyword evidence="4 6" id="KW-1133">Transmembrane helix</keyword>
<comment type="subcellular location">
    <subcellularLocation>
        <location evidence="2">Membrane</location>
    </subcellularLocation>
</comment>
<evidence type="ECO:0000259" key="9">
    <source>
        <dbReference type="PROSITE" id="PS50883"/>
    </source>
</evidence>
<dbReference type="PROSITE" id="PS50883">
    <property type="entry name" value="EAL"/>
    <property type="match status" value="1"/>
</dbReference>
<evidence type="ECO:0000256" key="6">
    <source>
        <dbReference type="SAM" id="Phobius"/>
    </source>
</evidence>
<evidence type="ECO:0000256" key="1">
    <source>
        <dbReference type="ARBA" id="ARBA00001946"/>
    </source>
</evidence>
<accession>A0A1M6V1L4</accession>
<dbReference type="PROSITE" id="PS50112">
    <property type="entry name" value="PAS"/>
    <property type="match status" value="1"/>
</dbReference>
<comment type="cofactor">
    <cofactor evidence="1">
        <name>Mg(2+)</name>
        <dbReference type="ChEBI" id="CHEBI:18420"/>
    </cofactor>
</comment>
<dbReference type="Gene3D" id="3.20.20.450">
    <property type="entry name" value="EAL domain"/>
    <property type="match status" value="1"/>
</dbReference>
<dbReference type="InterPro" id="IPR000014">
    <property type="entry name" value="PAS"/>
</dbReference>
<evidence type="ECO:0000256" key="3">
    <source>
        <dbReference type="ARBA" id="ARBA00022692"/>
    </source>
</evidence>
<keyword evidence="3 6" id="KW-0812">Transmembrane</keyword>
<dbReference type="PANTHER" id="PTHR44757:SF2">
    <property type="entry name" value="BIOFILM ARCHITECTURE MAINTENANCE PROTEIN MBAA"/>
    <property type="match status" value="1"/>
</dbReference>
<dbReference type="EMBL" id="FRAQ01000003">
    <property type="protein sequence ID" value="SHK75186.1"/>
    <property type="molecule type" value="Genomic_DNA"/>
</dbReference>
<dbReference type="PROSITE" id="PS50887">
    <property type="entry name" value="GGDEF"/>
    <property type="match status" value="1"/>
</dbReference>
<dbReference type="InterPro" id="IPR035919">
    <property type="entry name" value="EAL_sf"/>
</dbReference>
<dbReference type="Gene3D" id="3.30.70.270">
    <property type="match status" value="1"/>
</dbReference>
<reference evidence="12" key="1">
    <citation type="submission" date="2016-11" db="EMBL/GenBank/DDBJ databases">
        <authorList>
            <person name="Varghese N."/>
            <person name="Submissions S."/>
        </authorList>
    </citation>
    <scope>NUCLEOTIDE SEQUENCE [LARGE SCALE GENOMIC DNA]</scope>
    <source>
        <strain evidence="12">CGMCC 1.10835</strain>
    </source>
</reference>
<dbReference type="InterPro" id="IPR052155">
    <property type="entry name" value="Biofilm_reg_signaling"/>
</dbReference>
<dbReference type="InterPro" id="IPR013655">
    <property type="entry name" value="PAS_fold_3"/>
</dbReference>
<dbReference type="GO" id="GO:0016020">
    <property type="term" value="C:membrane"/>
    <property type="evidence" value="ECO:0007669"/>
    <property type="project" value="UniProtKB-SubCell"/>
</dbReference>
<protein>
    <submittedName>
        <fullName evidence="11">Periplasmic sensor diguanylate cyclase/phosphodiesterase</fullName>
    </submittedName>
</protein>
<dbReference type="Proteomes" id="UP000184497">
    <property type="component" value="Unassembled WGS sequence"/>
</dbReference>
<dbReference type="SUPFAM" id="SSF141868">
    <property type="entry name" value="EAL domain-like"/>
    <property type="match status" value="1"/>
</dbReference>
<feature type="domain" description="CHASE" evidence="8">
    <location>
        <begin position="173"/>
        <end position="329"/>
    </location>
</feature>
<dbReference type="GO" id="GO:0003824">
    <property type="term" value="F:catalytic activity"/>
    <property type="evidence" value="ECO:0007669"/>
    <property type="project" value="UniProtKB-ARBA"/>
</dbReference>
<dbReference type="Pfam" id="PF00990">
    <property type="entry name" value="GGDEF"/>
    <property type="match status" value="1"/>
</dbReference>
<dbReference type="InterPro" id="IPR042240">
    <property type="entry name" value="CHASE_sf"/>
</dbReference>
<dbReference type="InterPro" id="IPR029787">
    <property type="entry name" value="Nucleotide_cyclase"/>
</dbReference>
<evidence type="ECO:0000259" key="7">
    <source>
        <dbReference type="PROSITE" id="PS50112"/>
    </source>
</evidence>
<dbReference type="Gene3D" id="3.30.450.20">
    <property type="entry name" value="PAS domain"/>
    <property type="match status" value="1"/>
</dbReference>
<feature type="domain" description="EAL" evidence="9">
    <location>
        <begin position="676"/>
        <end position="930"/>
    </location>
</feature>
<dbReference type="Pfam" id="PF00563">
    <property type="entry name" value="EAL"/>
    <property type="match status" value="1"/>
</dbReference>
<dbReference type="SMART" id="SM00052">
    <property type="entry name" value="EAL"/>
    <property type="match status" value="1"/>
</dbReference>
<keyword evidence="12" id="KW-1185">Reference proteome</keyword>
<dbReference type="InterPro" id="IPR043128">
    <property type="entry name" value="Rev_trsase/Diguanyl_cyclase"/>
</dbReference>
<dbReference type="NCBIfam" id="TIGR00254">
    <property type="entry name" value="GGDEF"/>
    <property type="match status" value="1"/>
</dbReference>
<dbReference type="InterPro" id="IPR000160">
    <property type="entry name" value="GGDEF_dom"/>
</dbReference>
<dbReference type="SUPFAM" id="SSF55073">
    <property type="entry name" value="Nucleotide cyclase"/>
    <property type="match status" value="1"/>
</dbReference>
<dbReference type="STRING" id="564117.SAMN05216369_3033"/>
<dbReference type="GO" id="GO:0007165">
    <property type="term" value="P:signal transduction"/>
    <property type="evidence" value="ECO:0007669"/>
    <property type="project" value="UniProtKB-ARBA"/>
</dbReference>
<evidence type="ECO:0000259" key="10">
    <source>
        <dbReference type="PROSITE" id="PS50887"/>
    </source>
</evidence>
<feature type="domain" description="PAS" evidence="7">
    <location>
        <begin position="376"/>
        <end position="446"/>
    </location>
</feature>
<dbReference type="SMART" id="SM01079">
    <property type="entry name" value="CHASE"/>
    <property type="match status" value="1"/>
</dbReference>
<evidence type="ECO:0000313" key="12">
    <source>
        <dbReference type="Proteomes" id="UP000184497"/>
    </source>
</evidence>
<dbReference type="AlphaFoldDB" id="A0A1M6V1L4"/>
<dbReference type="CDD" id="cd00130">
    <property type="entry name" value="PAS"/>
    <property type="match status" value="1"/>
</dbReference>
<dbReference type="InterPro" id="IPR035965">
    <property type="entry name" value="PAS-like_dom_sf"/>
</dbReference>
<evidence type="ECO:0000256" key="5">
    <source>
        <dbReference type="ARBA" id="ARBA00023136"/>
    </source>
</evidence>
<evidence type="ECO:0000259" key="8">
    <source>
        <dbReference type="PROSITE" id="PS50839"/>
    </source>
</evidence>
<feature type="transmembrane region" description="Helical" evidence="6">
    <location>
        <begin position="47"/>
        <end position="71"/>
    </location>
</feature>
<proteinExistence type="predicted"/>
<feature type="transmembrane region" description="Helical" evidence="6">
    <location>
        <begin position="347"/>
        <end position="367"/>
    </location>
</feature>
<gene>
    <name evidence="11" type="ORF">SAMN05216369_3033</name>
</gene>
<dbReference type="Pfam" id="PF03924">
    <property type="entry name" value="CHASE"/>
    <property type="match status" value="1"/>
</dbReference>
<dbReference type="NCBIfam" id="TIGR00229">
    <property type="entry name" value="sensory_box"/>
    <property type="match status" value="1"/>
</dbReference>
<sequence length="936" mass="104331">MLKTTVLGAFVILAGYNKTERPRNGPDQIMNRMDLPLLQLLKPRNAWLAWLLLVVAIAVTVVSWQFSIRLVEDRTEARFRTQSLQLKTAIEERLLNYEQVLAGSAGLFAVAGKVSRDQWREYVDKVDINRYYPGIQGIGYVERIEVREMADHIASVRAEGVPKYLVKPLGTGPFYYPMVYLEPGTESNRSALGYDAFSDPVHRKAMERSRDNAIPTVTAKVVLVQEELEEGQASFLMYYPVFQGGVVPDIRAERRMMLAGFVFSAFRMNNLLDGIIGLISPFLDVRIYDNGAVARKNLMYGSNLGSLDNEFSFEMSQTVSHGGRDWLLQTRSTPAFDYLASDPRPSIVLGSGVVISLLLFAVSLVLIHSRLMAQIGAGRYRAITEGAANVTLVMDEHGTPLYASPSCFDILGFDPDEVQAIALESLVHEDDWPQLQQGFDDAVEAPGKQMTVIRARIRDAADNWRDMEGTYTAMLTVPGVNGVVLSLRDLTQLKAAQSELHRLAFYDPLTGLANRQLFRDRLNSVVRRSRRSGEPAALMFLDLDGFKRINDTLGHEAGDELLCQVAQWLEGCVREEDSVARLGGDEFVVLLSEVSGTDAASKVAETILRRLCQRIRLSDHEVGITVSIGVTMISLDSEDPGTLMKYADLAMYRAKEMGRNTYQFFTPAMNIKAARRLLQQEELASALEGERFVLHYQPKVDLVSERVIGVEAFLRWHHPEKGLVSAQQFIGLAEETGLIVRLGEMALRQACIQVQALERAGFEALKMAVNLSVRQITDSRFLDMVRQVITETGVSPEKLELEMPVELLNEDPRMLRELLVSLNDLGVCLILDDFGAGSCSLVALQQLPLDVIKIDHRFIRDIPYNVSATDVASAVIALAQKLHLTVVAEGVETPQQLSFLKSAGCTQCQGNLFSYPLDEDALIGFLIRQYERPLIS</sequence>
<dbReference type="FunFam" id="3.30.70.270:FF:000001">
    <property type="entry name" value="Diguanylate cyclase domain protein"/>
    <property type="match status" value="1"/>
</dbReference>
<feature type="domain" description="GGDEF" evidence="10">
    <location>
        <begin position="534"/>
        <end position="667"/>
    </location>
</feature>
<dbReference type="InterPro" id="IPR001633">
    <property type="entry name" value="EAL_dom"/>
</dbReference>
<dbReference type="PANTHER" id="PTHR44757">
    <property type="entry name" value="DIGUANYLATE CYCLASE DGCP"/>
    <property type="match status" value="1"/>
</dbReference>
<name>A0A1M6V1L4_9GAMM</name>
<dbReference type="CDD" id="cd01949">
    <property type="entry name" value="GGDEF"/>
    <property type="match status" value="1"/>
</dbReference>
<organism evidence="11 12">
    <name type="scientific">Marinobacter antarcticus</name>
    <dbReference type="NCBI Taxonomy" id="564117"/>
    <lineage>
        <taxon>Bacteria</taxon>
        <taxon>Pseudomonadati</taxon>
        <taxon>Pseudomonadota</taxon>
        <taxon>Gammaproteobacteria</taxon>
        <taxon>Pseudomonadales</taxon>
        <taxon>Marinobacteraceae</taxon>
        <taxon>Marinobacter</taxon>
    </lineage>
</organism>
<evidence type="ECO:0000313" key="11">
    <source>
        <dbReference type="EMBL" id="SHK75186.1"/>
    </source>
</evidence>
<dbReference type="CDD" id="cd01948">
    <property type="entry name" value="EAL"/>
    <property type="match status" value="1"/>
</dbReference>
<evidence type="ECO:0000256" key="2">
    <source>
        <dbReference type="ARBA" id="ARBA00004370"/>
    </source>
</evidence>
<dbReference type="SMART" id="SM00267">
    <property type="entry name" value="GGDEF"/>
    <property type="match status" value="1"/>
</dbReference>
<dbReference type="SUPFAM" id="SSF55785">
    <property type="entry name" value="PYP-like sensor domain (PAS domain)"/>
    <property type="match status" value="1"/>
</dbReference>
<dbReference type="InterPro" id="IPR006189">
    <property type="entry name" value="CHASE_dom"/>
</dbReference>
<evidence type="ECO:0000256" key="4">
    <source>
        <dbReference type="ARBA" id="ARBA00022989"/>
    </source>
</evidence>
<keyword evidence="5 6" id="KW-0472">Membrane</keyword>
<dbReference type="Gene3D" id="3.30.450.350">
    <property type="entry name" value="CHASE domain"/>
    <property type="match status" value="1"/>
</dbReference>
<dbReference type="SMART" id="SM00091">
    <property type="entry name" value="PAS"/>
    <property type="match status" value="1"/>
</dbReference>
<dbReference type="Pfam" id="PF08447">
    <property type="entry name" value="PAS_3"/>
    <property type="match status" value="1"/>
</dbReference>
<dbReference type="PROSITE" id="PS50839">
    <property type="entry name" value="CHASE"/>
    <property type="match status" value="1"/>
</dbReference>